<evidence type="ECO:0000313" key="2">
    <source>
        <dbReference type="EMBL" id="GJT57384.1"/>
    </source>
</evidence>
<feature type="compositionally biased region" description="Low complexity" evidence="1">
    <location>
        <begin position="55"/>
        <end position="76"/>
    </location>
</feature>
<feature type="region of interest" description="Disordered" evidence="1">
    <location>
        <begin position="30"/>
        <end position="93"/>
    </location>
</feature>
<sequence>MNNGNAFKRTARISVRACCFVNLRPASPPYQNLSPPTDYQTTLPSSPIMSPPLSPIRSSRISPSQLLNTPKSIPSPLTSPPPAPSQPSKQSSPLAINLDPIELVFFTPPISPHLFFDSLEDLPIRTTNPPPPQPSFDTIERLANQLPPLPAMEPPLPPMKPYLPPLGSNNPFPILTHERFCDHCQRT</sequence>
<evidence type="ECO:0000313" key="3">
    <source>
        <dbReference type="Proteomes" id="UP001151760"/>
    </source>
</evidence>
<proteinExistence type="predicted"/>
<feature type="compositionally biased region" description="Polar residues" evidence="1">
    <location>
        <begin position="30"/>
        <end position="42"/>
    </location>
</feature>
<reference evidence="2" key="1">
    <citation type="journal article" date="2022" name="Int. J. Mol. Sci.">
        <title>Draft Genome of Tanacetum Coccineum: Genomic Comparison of Closely Related Tanacetum-Family Plants.</title>
        <authorList>
            <person name="Yamashiro T."/>
            <person name="Shiraishi A."/>
            <person name="Nakayama K."/>
            <person name="Satake H."/>
        </authorList>
    </citation>
    <scope>NUCLEOTIDE SEQUENCE</scope>
</reference>
<keyword evidence="3" id="KW-1185">Reference proteome</keyword>
<dbReference type="Proteomes" id="UP001151760">
    <property type="component" value="Unassembled WGS sequence"/>
</dbReference>
<organism evidence="2 3">
    <name type="scientific">Tanacetum coccineum</name>
    <dbReference type="NCBI Taxonomy" id="301880"/>
    <lineage>
        <taxon>Eukaryota</taxon>
        <taxon>Viridiplantae</taxon>
        <taxon>Streptophyta</taxon>
        <taxon>Embryophyta</taxon>
        <taxon>Tracheophyta</taxon>
        <taxon>Spermatophyta</taxon>
        <taxon>Magnoliopsida</taxon>
        <taxon>eudicotyledons</taxon>
        <taxon>Gunneridae</taxon>
        <taxon>Pentapetalae</taxon>
        <taxon>asterids</taxon>
        <taxon>campanulids</taxon>
        <taxon>Asterales</taxon>
        <taxon>Asteraceae</taxon>
        <taxon>Asteroideae</taxon>
        <taxon>Anthemideae</taxon>
        <taxon>Anthemidinae</taxon>
        <taxon>Tanacetum</taxon>
    </lineage>
</organism>
<reference evidence="2" key="2">
    <citation type="submission" date="2022-01" db="EMBL/GenBank/DDBJ databases">
        <authorList>
            <person name="Yamashiro T."/>
            <person name="Shiraishi A."/>
            <person name="Satake H."/>
            <person name="Nakayama K."/>
        </authorList>
    </citation>
    <scope>NUCLEOTIDE SEQUENCE</scope>
</reference>
<dbReference type="EMBL" id="BQNB010016926">
    <property type="protein sequence ID" value="GJT57384.1"/>
    <property type="molecule type" value="Genomic_DNA"/>
</dbReference>
<accession>A0ABQ5F2W4</accession>
<comment type="caution">
    <text evidence="2">The sequence shown here is derived from an EMBL/GenBank/DDBJ whole genome shotgun (WGS) entry which is preliminary data.</text>
</comment>
<gene>
    <name evidence="2" type="ORF">Tco_0992438</name>
</gene>
<name>A0ABQ5F2W4_9ASTR</name>
<protein>
    <submittedName>
        <fullName evidence="2">Uncharacterized protein</fullName>
    </submittedName>
</protein>
<evidence type="ECO:0000256" key="1">
    <source>
        <dbReference type="SAM" id="MobiDB-lite"/>
    </source>
</evidence>